<evidence type="ECO:0000256" key="1">
    <source>
        <dbReference type="SAM" id="MobiDB-lite"/>
    </source>
</evidence>
<feature type="compositionally biased region" description="Polar residues" evidence="1">
    <location>
        <begin position="23"/>
        <end position="32"/>
    </location>
</feature>
<feature type="compositionally biased region" description="Polar residues" evidence="1">
    <location>
        <begin position="149"/>
        <end position="162"/>
    </location>
</feature>
<feature type="compositionally biased region" description="Low complexity" evidence="1">
    <location>
        <begin position="236"/>
        <end position="263"/>
    </location>
</feature>
<feature type="region of interest" description="Disordered" evidence="1">
    <location>
        <begin position="318"/>
        <end position="340"/>
    </location>
</feature>
<dbReference type="OrthoDB" id="47839at2759"/>
<evidence type="ECO:0000313" key="3">
    <source>
        <dbReference type="Proteomes" id="UP000693970"/>
    </source>
</evidence>
<keyword evidence="3" id="KW-1185">Reference proteome</keyword>
<name>A0A9K3Q3C7_9STRA</name>
<protein>
    <recommendedName>
        <fullName evidence="4">Ankyrin repeat protein</fullName>
    </recommendedName>
</protein>
<feature type="compositionally biased region" description="Low complexity" evidence="1">
    <location>
        <begin position="167"/>
        <end position="179"/>
    </location>
</feature>
<dbReference type="AlphaFoldDB" id="A0A9K3Q3C7"/>
<feature type="region of interest" description="Disordered" evidence="1">
    <location>
        <begin position="1"/>
        <end position="263"/>
    </location>
</feature>
<comment type="caution">
    <text evidence="2">The sequence shown here is derived from an EMBL/GenBank/DDBJ whole genome shotgun (WGS) entry which is preliminary data.</text>
</comment>
<evidence type="ECO:0000313" key="2">
    <source>
        <dbReference type="EMBL" id="KAG7369687.1"/>
    </source>
</evidence>
<gene>
    <name evidence="2" type="ORF">IV203_027433</name>
</gene>
<dbReference type="EMBL" id="JAGRRH010000005">
    <property type="protein sequence ID" value="KAG7369687.1"/>
    <property type="molecule type" value="Genomic_DNA"/>
</dbReference>
<dbReference type="Proteomes" id="UP000693970">
    <property type="component" value="Unassembled WGS sequence"/>
</dbReference>
<feature type="compositionally biased region" description="Basic and acidic residues" evidence="1">
    <location>
        <begin position="93"/>
        <end position="108"/>
    </location>
</feature>
<sequence>MNITSPDGSSARSLEVSEDGKVVTNQSMSTVPLSHPHPERMSPAKRNTVGRSRSADDDLPSPRKQTLIEPVAVSTVWHDEKRAIPSPGKSKPLKIENCELDDRMDYGSHSKTKKSPSSKSPTATPRTRNNYRLGKDFSPKSSPFLPVSVPNSPVTPQNTYTGHSKKSSPSSSKGSPDSSRNLRRDTRQSARSHGGKHLPLSSTSDTRTAIAPREISRSPSTLKRIKEGSMRHLINSSSSDGEMNSSASSLRASSHHSSSSNNAIPNLYRFARKGKWDEFSELLQNSSREDFAYVYKKDGTTTLHLAIMSRTGYIDSFTRNSSSSSHGRRGDADPNAPNKKKGVASLEVIEEILKRAPFQCKLRCTLNGYTPLTYACLVCNNEFSTEGAAAMVRLIIQYCPESVNIFTDDGLSPVDIHIVSYSHHHKEKEEESGLGNTSTAVLRTLLNHAPELANLRLKRDADGTETVDGPLELLYKCNAQAFSKATLDEVYNSDDEGTIQSDYTLPEKRQQVMDTVKTWWIWTWVVLLLKYGSKANNKKRGARFAAVHTASNQVGLPTPLLSICLYAFPRQIKKPIEDTSELGNLPLHAVCSWPCHHDNQTGVVGDAFVTSRKVMAINRILEEYPLALKVTNARGDTALELALRSGTTWDGGVRRMVKAYPKSLRLQSESSGLYPFMTAAAAAAAPSDGNFDNTTPSSSERRRELRHVRTIYGLLRSNPKALALACQHSI</sequence>
<reference evidence="2" key="1">
    <citation type="journal article" date="2021" name="Sci. Rep.">
        <title>Diploid genomic architecture of Nitzschia inconspicua, an elite biomass production diatom.</title>
        <authorList>
            <person name="Oliver A."/>
            <person name="Podell S."/>
            <person name="Pinowska A."/>
            <person name="Traller J.C."/>
            <person name="Smith S.R."/>
            <person name="McClure R."/>
            <person name="Beliaev A."/>
            <person name="Bohutskyi P."/>
            <person name="Hill E.A."/>
            <person name="Rabines A."/>
            <person name="Zheng H."/>
            <person name="Allen L.Z."/>
            <person name="Kuo A."/>
            <person name="Grigoriev I.V."/>
            <person name="Allen A.E."/>
            <person name="Hazlebeck D."/>
            <person name="Allen E.E."/>
        </authorList>
    </citation>
    <scope>NUCLEOTIDE SEQUENCE</scope>
    <source>
        <strain evidence="2">Hildebrandi</strain>
    </source>
</reference>
<proteinExistence type="predicted"/>
<evidence type="ECO:0008006" key="4">
    <source>
        <dbReference type="Google" id="ProtNLM"/>
    </source>
</evidence>
<accession>A0A9K3Q3C7</accession>
<feature type="compositionally biased region" description="Polar residues" evidence="1">
    <location>
        <begin position="1"/>
        <end position="12"/>
    </location>
</feature>
<reference evidence="2" key="2">
    <citation type="submission" date="2021-04" db="EMBL/GenBank/DDBJ databases">
        <authorList>
            <person name="Podell S."/>
        </authorList>
    </citation>
    <scope>NUCLEOTIDE SEQUENCE</scope>
    <source>
        <strain evidence="2">Hildebrandi</strain>
    </source>
</reference>
<organism evidence="2 3">
    <name type="scientific">Nitzschia inconspicua</name>
    <dbReference type="NCBI Taxonomy" id="303405"/>
    <lineage>
        <taxon>Eukaryota</taxon>
        <taxon>Sar</taxon>
        <taxon>Stramenopiles</taxon>
        <taxon>Ochrophyta</taxon>
        <taxon>Bacillariophyta</taxon>
        <taxon>Bacillariophyceae</taxon>
        <taxon>Bacillariophycidae</taxon>
        <taxon>Bacillariales</taxon>
        <taxon>Bacillariaceae</taxon>
        <taxon>Nitzschia</taxon>
    </lineage>
</organism>